<dbReference type="PRINTS" id="PR00417">
    <property type="entry name" value="PRTPISMRASEI"/>
</dbReference>
<feature type="site" description="Interaction with DNA" evidence="10">
    <location>
        <position position="143"/>
    </location>
</feature>
<dbReference type="InterPro" id="IPR006171">
    <property type="entry name" value="TOPRIM_dom"/>
</dbReference>
<keyword evidence="4" id="KW-0863">Zinc-finger</keyword>
<dbReference type="InterPro" id="IPR013824">
    <property type="entry name" value="Topo_IA_cen_sub1"/>
</dbReference>
<feature type="site" description="Interaction with DNA" evidence="10">
    <location>
        <position position="139"/>
    </location>
</feature>
<comment type="subunit">
    <text evidence="10">Monomer.</text>
</comment>
<comment type="catalytic activity">
    <reaction evidence="1 10">
        <text>ATP-independent breakage of single-stranded DNA, followed by passage and rejoining.</text>
        <dbReference type="EC" id="5.6.2.1"/>
    </reaction>
</comment>
<dbReference type="Pfam" id="PF01751">
    <property type="entry name" value="Toprim"/>
    <property type="match status" value="1"/>
</dbReference>
<feature type="region of interest" description="Interaction with DNA" evidence="10">
    <location>
        <begin position="163"/>
        <end position="168"/>
    </location>
</feature>
<feature type="site" description="Interaction with DNA" evidence="10">
    <location>
        <position position="33"/>
    </location>
</feature>
<dbReference type="GO" id="GO:0008270">
    <property type="term" value="F:zinc ion binding"/>
    <property type="evidence" value="ECO:0007669"/>
    <property type="project" value="UniProtKB-KW"/>
</dbReference>
<keyword evidence="3" id="KW-0479">Metal-binding</keyword>
<evidence type="ECO:0000313" key="14">
    <source>
        <dbReference type="EMBL" id="SLM27913.1"/>
    </source>
</evidence>
<dbReference type="HAMAP" id="MF_00952">
    <property type="entry name" value="Topoisom_1_prok"/>
    <property type="match status" value="1"/>
</dbReference>
<accession>A0A1W1H616</accession>
<dbReference type="EMBL" id="FWEV01000024">
    <property type="protein sequence ID" value="SLM27913.1"/>
    <property type="molecule type" value="Genomic_DNA"/>
</dbReference>
<proteinExistence type="inferred from homology"/>
<keyword evidence="8 10" id="KW-0238">DNA-binding</keyword>
<dbReference type="Gene3D" id="3.30.65.10">
    <property type="entry name" value="Bacterial Topoisomerase I, domain 1"/>
    <property type="match status" value="3"/>
</dbReference>
<keyword evidence="7 10" id="KW-0799">Topoisomerase</keyword>
<evidence type="ECO:0000256" key="11">
    <source>
        <dbReference type="SAM" id="MobiDB-lite"/>
    </source>
</evidence>
<comment type="function">
    <text evidence="10">Releases the supercoiling and torsional tension of DNA, which is introduced during the DNA replication and transcription, by transiently cleaving and rejoining one strand of the DNA duplex. Introduces a single-strand break via transesterification at a target site in duplex DNA. The scissile phosphodiester is attacked by the catalytic tyrosine of the enzyme, resulting in the formation of a DNA-(5'-phosphotyrosyl)-enzyme intermediate and the expulsion of a 3'-OH DNA strand. The free DNA strand then undergoes passage around the unbroken strand, thus removing DNA supercoils. Finally, in the religation step, the DNA 3'-OH attacks the covalent intermediate to expel the active-site tyrosine and restore the DNA phosphodiester backbone.</text>
</comment>
<evidence type="ECO:0000256" key="3">
    <source>
        <dbReference type="ARBA" id="ARBA00022723"/>
    </source>
</evidence>
<evidence type="ECO:0000256" key="10">
    <source>
        <dbReference type="HAMAP-Rule" id="MF_00952"/>
    </source>
</evidence>
<evidence type="ECO:0000259" key="12">
    <source>
        <dbReference type="PROSITE" id="PS50880"/>
    </source>
</evidence>
<dbReference type="Pfam" id="PF01396">
    <property type="entry name" value="Zn_ribbon_Top1"/>
    <property type="match status" value="4"/>
</dbReference>
<dbReference type="GO" id="GO:0003677">
    <property type="term" value="F:DNA binding"/>
    <property type="evidence" value="ECO:0007669"/>
    <property type="project" value="UniProtKB-KW"/>
</dbReference>
<dbReference type="PROSITE" id="PS50880">
    <property type="entry name" value="TOPRIM"/>
    <property type="match status" value="1"/>
</dbReference>
<dbReference type="InterPro" id="IPR003602">
    <property type="entry name" value="Topo_IA_DNA-bd_dom"/>
</dbReference>
<dbReference type="GO" id="GO:0005694">
    <property type="term" value="C:chromosome"/>
    <property type="evidence" value="ECO:0007669"/>
    <property type="project" value="InterPro"/>
</dbReference>
<dbReference type="CDD" id="cd00186">
    <property type="entry name" value="TOP1Ac"/>
    <property type="match status" value="1"/>
</dbReference>
<evidence type="ECO:0000256" key="6">
    <source>
        <dbReference type="ARBA" id="ARBA00022842"/>
    </source>
</evidence>
<organism evidence="14 15">
    <name type="scientific">Desulfamplus magnetovallimortis</name>
    <dbReference type="NCBI Taxonomy" id="1246637"/>
    <lineage>
        <taxon>Bacteria</taxon>
        <taxon>Pseudomonadati</taxon>
        <taxon>Thermodesulfobacteriota</taxon>
        <taxon>Desulfobacteria</taxon>
        <taxon>Desulfobacterales</taxon>
        <taxon>Desulfobacteraceae</taxon>
        <taxon>Desulfamplus</taxon>
    </lineage>
</organism>
<dbReference type="GO" id="GO:0003917">
    <property type="term" value="F:DNA topoisomerase type I (single strand cut, ATP-independent) activity"/>
    <property type="evidence" value="ECO:0007669"/>
    <property type="project" value="UniProtKB-UniRule"/>
</dbReference>
<evidence type="ECO:0000313" key="15">
    <source>
        <dbReference type="Proteomes" id="UP000191931"/>
    </source>
</evidence>
<reference evidence="14 15" key="1">
    <citation type="submission" date="2017-03" db="EMBL/GenBank/DDBJ databases">
        <authorList>
            <person name="Afonso C.L."/>
            <person name="Miller P.J."/>
            <person name="Scott M.A."/>
            <person name="Spackman E."/>
            <person name="Goraichik I."/>
            <person name="Dimitrov K.M."/>
            <person name="Suarez D.L."/>
            <person name="Swayne D.E."/>
        </authorList>
    </citation>
    <scope>NUCLEOTIDE SEQUENCE [LARGE SCALE GENOMIC DNA]</scope>
    <source>
        <strain evidence="14">PRJEB14757</strain>
    </source>
</reference>
<evidence type="ECO:0000256" key="5">
    <source>
        <dbReference type="ARBA" id="ARBA00022833"/>
    </source>
</evidence>
<sequence>MSKPLLIVESPTKVKTLKKYLGKKYNVAATAGHIKDLPQKDLGIDIEDDFKAKYITIKGKSKIVQELKKAAGDTDIVYLAPDPDREGEAIAFHAADVLKKKGRQFYRVLIHELTQKGIQEALNSPMELNFDRYEAQQTRRTLDRLVGYQISPLLWRRVQGSLSAGRVQSVAVKIICDREREIRAFEPEEYWSITAHLEAQSPPAFLASLTRKKGKKISIANEDESNFILNELQNSDFIVDRITIKTIKRNPLPPFITSKLQQDAINRLKFSAKKTMIVAQQLYEGIDIGKNGPEGLITYMRTDSTRIAAEAAHEALELIREKFGSEYALDQPRFFKNKSKVQDAHEAIRPTSVFNTPGKVQPFLTPDQFRLYDLIWKRFMASQMAQAIIDQKNISIQASDYTFSVGGSTTRFEGFMALYSPTENRPDDAGKDDNGNDNKNNSPNNSSESVNIDNDTDDFSRNGETESGKMSVNYGLSTTDEESSSKSATTTASKDKQVLPHLEEGMKLGVKEIIPKQHFTKPPPRFSEASLVKELEENGIGRPSTYATILSTIRDKGYVDLVKRYFIPSELGFIVNDLLVDSFPEILDAAFTANMESLLDNIETGSKKSIEVLNEFYQPFNKKLEHAKEHMLSVKGVGIATDLKCPECEKQLNIKIGKNGQFIACTGYPECTFSSNYSRDEKGNIEILETKIDNTKVKDCDLCGKPMVRKEGRYGEFLACTGYPECKHTESLFAAEPAKATDIKCPLEGCDGTIVEKKSRRGKAFFGCNSYPECDFASWDKPVNKQCPECGSTFLVEKETKKEGLILKCPVKGCKYKESQQ</sequence>
<dbReference type="NCBIfam" id="TIGR01051">
    <property type="entry name" value="topA_bact"/>
    <property type="match status" value="1"/>
</dbReference>
<feature type="site" description="Interaction with DNA" evidence="10">
    <location>
        <position position="140"/>
    </location>
</feature>
<dbReference type="Proteomes" id="UP000191931">
    <property type="component" value="Unassembled WGS sequence"/>
</dbReference>
<dbReference type="PANTHER" id="PTHR42785:SF1">
    <property type="entry name" value="DNA TOPOISOMERASE"/>
    <property type="match status" value="1"/>
</dbReference>
<keyword evidence="9 10" id="KW-0413">Isomerase</keyword>
<dbReference type="Gene3D" id="1.10.460.10">
    <property type="entry name" value="Topoisomerase I, domain 2"/>
    <property type="match status" value="2"/>
</dbReference>
<dbReference type="InterPro" id="IPR013498">
    <property type="entry name" value="Topo_IA_Znf"/>
</dbReference>
<dbReference type="SMART" id="SM00437">
    <property type="entry name" value="TOP1Ac"/>
    <property type="match status" value="1"/>
</dbReference>
<feature type="compositionally biased region" description="Low complexity" evidence="11">
    <location>
        <begin position="437"/>
        <end position="446"/>
    </location>
</feature>
<dbReference type="Gene3D" id="3.40.50.140">
    <property type="match status" value="1"/>
</dbReference>
<feature type="domain" description="Toprim" evidence="12">
    <location>
        <begin position="3"/>
        <end position="113"/>
    </location>
</feature>
<name>A0A1W1H616_9BACT</name>
<feature type="compositionally biased region" description="Basic and acidic residues" evidence="11">
    <location>
        <begin position="458"/>
        <end position="467"/>
    </location>
</feature>
<keyword evidence="15" id="KW-1185">Reference proteome</keyword>
<dbReference type="GO" id="GO:0006265">
    <property type="term" value="P:DNA topological change"/>
    <property type="evidence" value="ECO:0007669"/>
    <property type="project" value="UniProtKB-UniRule"/>
</dbReference>
<dbReference type="InterPro" id="IPR003601">
    <property type="entry name" value="Topo_IA_2"/>
</dbReference>
<dbReference type="CDD" id="cd03363">
    <property type="entry name" value="TOPRIM_TopoIA_TopoI"/>
    <property type="match status" value="1"/>
</dbReference>
<dbReference type="AlphaFoldDB" id="A0A1W1H616"/>
<keyword evidence="5" id="KW-0862">Zinc</keyword>
<dbReference type="SMART" id="SM00436">
    <property type="entry name" value="TOP1Bc"/>
    <property type="match status" value="1"/>
</dbReference>
<dbReference type="SUPFAM" id="SSF57783">
    <property type="entry name" value="Zinc beta-ribbon"/>
    <property type="match status" value="2"/>
</dbReference>
<evidence type="ECO:0000256" key="9">
    <source>
        <dbReference type="ARBA" id="ARBA00023235"/>
    </source>
</evidence>
<feature type="compositionally biased region" description="Basic and acidic residues" evidence="11">
    <location>
        <begin position="424"/>
        <end position="436"/>
    </location>
</feature>
<comment type="similarity">
    <text evidence="2 10">Belongs to the type IA topoisomerase family.</text>
</comment>
<dbReference type="Gene3D" id="1.10.290.10">
    <property type="entry name" value="Topoisomerase I, domain 4"/>
    <property type="match status" value="1"/>
</dbReference>
<dbReference type="PROSITE" id="PS52039">
    <property type="entry name" value="TOPO_IA_2"/>
    <property type="match status" value="1"/>
</dbReference>
<dbReference type="STRING" id="1246637.MTBBW1_120034"/>
<evidence type="ECO:0000256" key="4">
    <source>
        <dbReference type="ARBA" id="ARBA00022771"/>
    </source>
</evidence>
<evidence type="ECO:0000259" key="13">
    <source>
        <dbReference type="PROSITE" id="PS52039"/>
    </source>
</evidence>
<dbReference type="InterPro" id="IPR034149">
    <property type="entry name" value="TOPRIM_TopoI"/>
</dbReference>
<feature type="region of interest" description="Disordered" evidence="11">
    <location>
        <begin position="420"/>
        <end position="500"/>
    </location>
</feature>
<dbReference type="EC" id="5.6.2.1" evidence="10"/>
<dbReference type="InterPro" id="IPR023406">
    <property type="entry name" value="Topo_IA_AS"/>
</dbReference>
<feature type="domain" description="Topo IA-type catalytic" evidence="13">
    <location>
        <begin position="129"/>
        <end position="624"/>
    </location>
</feature>
<evidence type="ECO:0000256" key="8">
    <source>
        <dbReference type="ARBA" id="ARBA00023125"/>
    </source>
</evidence>
<gene>
    <name evidence="10 14" type="primary">topA</name>
    <name evidence="14" type="ORF">MTBBW1_120034</name>
</gene>
<dbReference type="InterPro" id="IPR013497">
    <property type="entry name" value="Topo_IA_cen"/>
</dbReference>
<comment type="caution">
    <text evidence="10">Lacks conserved residue(s) required for the propagation of feature annotation.</text>
</comment>
<evidence type="ECO:0000256" key="7">
    <source>
        <dbReference type="ARBA" id="ARBA00023029"/>
    </source>
</evidence>
<dbReference type="SUPFAM" id="SSF56712">
    <property type="entry name" value="Prokaryotic type I DNA topoisomerase"/>
    <property type="match status" value="1"/>
</dbReference>
<keyword evidence="6" id="KW-0460">Magnesium</keyword>
<feature type="active site" description="O-(5'-phospho-DNA)-tyrosine intermediate" evidence="10">
    <location>
        <position position="299"/>
    </location>
</feature>
<dbReference type="Pfam" id="PF01131">
    <property type="entry name" value="Topoisom_bac"/>
    <property type="match status" value="2"/>
</dbReference>
<evidence type="ECO:0000256" key="2">
    <source>
        <dbReference type="ARBA" id="ARBA00009446"/>
    </source>
</evidence>
<evidence type="ECO:0000256" key="1">
    <source>
        <dbReference type="ARBA" id="ARBA00000213"/>
    </source>
</evidence>
<protein>
    <recommendedName>
        <fullName evidence="10">DNA topoisomerase 1</fullName>
        <ecNumber evidence="10">5.6.2.1</ecNumber>
    </recommendedName>
    <alternativeName>
        <fullName evidence="10">DNA topoisomerase I</fullName>
    </alternativeName>
</protein>
<dbReference type="InterPro" id="IPR005733">
    <property type="entry name" value="TopoI_bac-type"/>
</dbReference>
<feature type="site" description="Interaction with DNA" evidence="10">
    <location>
        <position position="155"/>
    </location>
</feature>
<feature type="site" description="Interaction with DNA" evidence="10">
    <location>
        <position position="301"/>
    </location>
</feature>
<dbReference type="InterPro" id="IPR013826">
    <property type="entry name" value="Topo_IA_cen_sub3"/>
</dbReference>
<dbReference type="RefSeq" id="WP_245809218.1">
    <property type="nucleotide sequence ID" value="NZ_LT828540.1"/>
</dbReference>
<dbReference type="InterPro" id="IPR023405">
    <property type="entry name" value="Topo_IA_core_domain"/>
</dbReference>
<dbReference type="PROSITE" id="PS00396">
    <property type="entry name" value="TOPO_IA_1"/>
    <property type="match status" value="1"/>
</dbReference>
<dbReference type="InterPro" id="IPR028612">
    <property type="entry name" value="Topoisom_1_IA"/>
</dbReference>
<dbReference type="SMART" id="SM00493">
    <property type="entry name" value="TOPRIM"/>
    <property type="match status" value="1"/>
</dbReference>
<dbReference type="PANTHER" id="PTHR42785">
    <property type="entry name" value="DNA TOPOISOMERASE, TYPE IA, CORE"/>
    <property type="match status" value="1"/>
</dbReference>
<dbReference type="InterPro" id="IPR000380">
    <property type="entry name" value="Topo_IA"/>
</dbReference>
<feature type="site" description="Interaction with DNA" evidence="10">
    <location>
        <position position="148"/>
    </location>
</feature>